<gene>
    <name evidence="6" type="ORF">HMPREF0216_01984</name>
</gene>
<dbReference type="PANTHER" id="PTHR24567">
    <property type="entry name" value="CRP FAMILY TRANSCRIPTIONAL REGULATORY PROTEIN"/>
    <property type="match status" value="1"/>
</dbReference>
<dbReference type="CDD" id="cd00038">
    <property type="entry name" value="CAP_ED"/>
    <property type="match status" value="1"/>
</dbReference>
<dbReference type="InterPro" id="IPR018490">
    <property type="entry name" value="cNMP-bd_dom_sf"/>
</dbReference>
<dbReference type="SUPFAM" id="SSF51206">
    <property type="entry name" value="cAMP-binding domain-like"/>
    <property type="match status" value="1"/>
</dbReference>
<protein>
    <submittedName>
        <fullName evidence="6">Cyclic nucleotide-binding domain protein</fullName>
    </submittedName>
</protein>
<dbReference type="GO" id="GO:0003677">
    <property type="term" value="F:DNA binding"/>
    <property type="evidence" value="ECO:0007669"/>
    <property type="project" value="UniProtKB-KW"/>
</dbReference>
<dbReference type="Gene3D" id="2.60.120.10">
    <property type="entry name" value="Jelly Rolls"/>
    <property type="match status" value="1"/>
</dbReference>
<dbReference type="PANTHER" id="PTHR24567:SF74">
    <property type="entry name" value="HTH-TYPE TRANSCRIPTIONAL REGULATOR ARCR"/>
    <property type="match status" value="1"/>
</dbReference>
<feature type="domain" description="HTH crp-type" evidence="5">
    <location>
        <begin position="149"/>
        <end position="222"/>
    </location>
</feature>
<reference evidence="6 7" key="1">
    <citation type="submission" date="2012-05" db="EMBL/GenBank/DDBJ databases">
        <authorList>
            <person name="Weinstock G."/>
            <person name="Sodergren E."/>
            <person name="Lobos E.A."/>
            <person name="Fulton L."/>
            <person name="Fulton R."/>
            <person name="Courtney L."/>
            <person name="Fronick C."/>
            <person name="O'Laughlin M."/>
            <person name="Godfrey J."/>
            <person name="Wilson R.M."/>
            <person name="Miner T."/>
            <person name="Farmer C."/>
            <person name="Delehaunty K."/>
            <person name="Cordes M."/>
            <person name="Minx P."/>
            <person name="Tomlinson C."/>
            <person name="Chen J."/>
            <person name="Wollam A."/>
            <person name="Pepin K.H."/>
            <person name="Bhonagiri V."/>
            <person name="Zhang X."/>
            <person name="Suruliraj S."/>
            <person name="Warren W."/>
            <person name="Mitreva M."/>
            <person name="Mardis E.R."/>
            <person name="Wilson R.K."/>
        </authorList>
    </citation>
    <scope>NUCLEOTIDE SEQUENCE [LARGE SCALE GENOMIC DNA]</scope>
    <source>
        <strain evidence="6 7">DSM 1785</strain>
    </source>
</reference>
<dbReference type="InterPro" id="IPR014710">
    <property type="entry name" value="RmlC-like_jellyroll"/>
</dbReference>
<keyword evidence="1" id="KW-0805">Transcription regulation</keyword>
<name>L1QEE5_9CLOT</name>
<dbReference type="SMART" id="SM00100">
    <property type="entry name" value="cNMP"/>
    <property type="match status" value="1"/>
</dbReference>
<dbReference type="InterPro" id="IPR000595">
    <property type="entry name" value="cNMP-bd_dom"/>
</dbReference>
<evidence type="ECO:0000313" key="7">
    <source>
        <dbReference type="Proteomes" id="UP000010420"/>
    </source>
</evidence>
<organism evidence="6 7">
    <name type="scientific">Clostridium celatum DSM 1785</name>
    <dbReference type="NCBI Taxonomy" id="545697"/>
    <lineage>
        <taxon>Bacteria</taxon>
        <taxon>Bacillati</taxon>
        <taxon>Bacillota</taxon>
        <taxon>Clostridia</taxon>
        <taxon>Eubacteriales</taxon>
        <taxon>Clostridiaceae</taxon>
        <taxon>Clostridium</taxon>
    </lineage>
</organism>
<dbReference type="GO" id="GO:0005829">
    <property type="term" value="C:cytosol"/>
    <property type="evidence" value="ECO:0007669"/>
    <property type="project" value="TreeGrafter"/>
</dbReference>
<evidence type="ECO:0000256" key="1">
    <source>
        <dbReference type="ARBA" id="ARBA00023015"/>
    </source>
</evidence>
<proteinExistence type="predicted"/>
<dbReference type="SMART" id="SM00419">
    <property type="entry name" value="HTH_CRP"/>
    <property type="match status" value="1"/>
</dbReference>
<evidence type="ECO:0000259" key="4">
    <source>
        <dbReference type="PROSITE" id="PS50042"/>
    </source>
</evidence>
<dbReference type="SUPFAM" id="SSF46785">
    <property type="entry name" value="Winged helix' DNA-binding domain"/>
    <property type="match status" value="1"/>
</dbReference>
<dbReference type="EMBL" id="AMEZ01000057">
    <property type="protein sequence ID" value="EKY26343.1"/>
    <property type="molecule type" value="Genomic_DNA"/>
</dbReference>
<dbReference type="Pfam" id="PF00027">
    <property type="entry name" value="cNMP_binding"/>
    <property type="match status" value="1"/>
</dbReference>
<dbReference type="Proteomes" id="UP000010420">
    <property type="component" value="Unassembled WGS sequence"/>
</dbReference>
<keyword evidence="7" id="KW-1185">Reference proteome</keyword>
<dbReference type="RefSeq" id="WP_005213739.1">
    <property type="nucleotide sequence ID" value="NZ_KB291649.1"/>
</dbReference>
<dbReference type="InterPro" id="IPR036388">
    <property type="entry name" value="WH-like_DNA-bd_sf"/>
</dbReference>
<dbReference type="PROSITE" id="PS51063">
    <property type="entry name" value="HTH_CRP_2"/>
    <property type="match status" value="1"/>
</dbReference>
<dbReference type="OrthoDB" id="1706474at2"/>
<evidence type="ECO:0000259" key="5">
    <source>
        <dbReference type="PROSITE" id="PS51063"/>
    </source>
</evidence>
<keyword evidence="3" id="KW-0804">Transcription</keyword>
<sequence>MIFSKDTINIFKELGLFDKVNNETLSRLNDICYIRELKKNEHLFRDKEIINSIYIVKSGKVALYKQSESAQKKVIFILGKESIINEIIIDDLPSSINCEAFENAEIICFDRIKFIDIMKDDFELSKIIINSLAIKVRRLYRQSKNSIPIKVEKRVAAKLWKLSRDYGREVEEGTLIDLSITITYLADMFGAPRETISRALKILNNKGLIINKNKKIIIPDREKLIRFFKDI</sequence>
<dbReference type="PROSITE" id="PS50042">
    <property type="entry name" value="CNMP_BINDING_3"/>
    <property type="match status" value="1"/>
</dbReference>
<dbReference type="InterPro" id="IPR012318">
    <property type="entry name" value="HTH_CRP"/>
</dbReference>
<dbReference type="Pfam" id="PF13545">
    <property type="entry name" value="HTH_Crp_2"/>
    <property type="match status" value="1"/>
</dbReference>
<dbReference type="HOGENOM" id="CLU_075053_3_6_9"/>
<comment type="caution">
    <text evidence="6">The sequence shown here is derived from an EMBL/GenBank/DDBJ whole genome shotgun (WGS) entry which is preliminary data.</text>
</comment>
<keyword evidence="2" id="KW-0238">DNA-binding</keyword>
<feature type="domain" description="Cyclic nucleotide-binding" evidence="4">
    <location>
        <begin position="16"/>
        <end position="135"/>
    </location>
</feature>
<dbReference type="GO" id="GO:0003700">
    <property type="term" value="F:DNA-binding transcription factor activity"/>
    <property type="evidence" value="ECO:0007669"/>
    <property type="project" value="TreeGrafter"/>
</dbReference>
<dbReference type="PATRIC" id="fig|545697.3.peg.1951"/>
<evidence type="ECO:0000256" key="2">
    <source>
        <dbReference type="ARBA" id="ARBA00023125"/>
    </source>
</evidence>
<evidence type="ECO:0000256" key="3">
    <source>
        <dbReference type="ARBA" id="ARBA00023163"/>
    </source>
</evidence>
<dbReference type="InterPro" id="IPR036390">
    <property type="entry name" value="WH_DNA-bd_sf"/>
</dbReference>
<dbReference type="Gene3D" id="1.10.10.10">
    <property type="entry name" value="Winged helix-like DNA-binding domain superfamily/Winged helix DNA-binding domain"/>
    <property type="match status" value="1"/>
</dbReference>
<dbReference type="eggNOG" id="COG0664">
    <property type="taxonomic scope" value="Bacteria"/>
</dbReference>
<evidence type="ECO:0000313" key="6">
    <source>
        <dbReference type="EMBL" id="EKY26343.1"/>
    </source>
</evidence>
<dbReference type="STRING" id="545697.HMPREF0216_01984"/>
<dbReference type="InterPro" id="IPR050397">
    <property type="entry name" value="Env_Response_Regulators"/>
</dbReference>
<dbReference type="AlphaFoldDB" id="L1QEE5"/>
<accession>L1QEE5</accession>